<dbReference type="InterPro" id="IPR036277">
    <property type="entry name" value="SMC_hinge_sf"/>
</dbReference>
<keyword evidence="2 3" id="KW-0175">Coiled coil</keyword>
<keyword evidence="6" id="KW-1185">Reference proteome</keyword>
<evidence type="ECO:0000256" key="1">
    <source>
        <dbReference type="ARBA" id="ARBA00004123"/>
    </source>
</evidence>
<name>A0A0F9WIF6_9MICR</name>
<proteinExistence type="predicted"/>
<reference evidence="5 6" key="1">
    <citation type="journal article" date="2015" name="Environ. Microbiol.">
        <title>Genome analyses suggest the presence of polyploidy and recent human-driven expansions in eight global populations of the honeybee pathogen Nosema ceranae.</title>
        <authorList>
            <person name="Pelin A."/>
            <person name="Selman M."/>
            <person name="Aris-Brosou S."/>
            <person name="Farinelli L."/>
            <person name="Corradi N."/>
        </authorList>
    </citation>
    <scope>NUCLEOTIDE SEQUENCE [LARGE SCALE GENOMIC DNA]</scope>
    <source>
        <strain evidence="5 6">PA08 1199</strain>
    </source>
</reference>
<feature type="domain" description="SMC hinge" evidence="4">
    <location>
        <begin position="487"/>
        <end position="596"/>
    </location>
</feature>
<evidence type="ECO:0000256" key="2">
    <source>
        <dbReference type="ARBA" id="ARBA00023054"/>
    </source>
</evidence>
<dbReference type="AlphaFoldDB" id="A0A0F9WIF6"/>
<feature type="coiled-coil region" evidence="3">
    <location>
        <begin position="787"/>
        <end position="842"/>
    </location>
</feature>
<dbReference type="InterPro" id="IPR010935">
    <property type="entry name" value="SMC_hinge"/>
</dbReference>
<dbReference type="PANTHER" id="PTHR18937">
    <property type="entry name" value="STRUCTURAL MAINTENANCE OF CHROMOSOMES SMC FAMILY MEMBER"/>
    <property type="match status" value="1"/>
</dbReference>
<comment type="subcellular location">
    <subcellularLocation>
        <location evidence="1">Nucleus</location>
    </subcellularLocation>
</comment>
<evidence type="ECO:0000313" key="5">
    <source>
        <dbReference type="EMBL" id="KKO76340.1"/>
    </source>
</evidence>
<dbReference type="GO" id="GO:0005524">
    <property type="term" value="F:ATP binding"/>
    <property type="evidence" value="ECO:0007669"/>
    <property type="project" value="InterPro"/>
</dbReference>
<dbReference type="GeneID" id="36320507"/>
<dbReference type="VEuPathDB" id="MicrosporidiaDB:AAJ76_400088984"/>
<dbReference type="OrthoDB" id="5575062at2759"/>
<dbReference type="SUPFAM" id="SSF52540">
    <property type="entry name" value="P-loop containing nucleoside triphosphate hydrolases"/>
    <property type="match status" value="1"/>
</dbReference>
<comment type="caution">
    <text evidence="5">The sequence shown here is derived from an EMBL/GenBank/DDBJ whole genome shotgun (WGS) entry which is preliminary data.</text>
</comment>
<dbReference type="EMBL" id="JPQZ01000004">
    <property type="protein sequence ID" value="KKO76340.1"/>
    <property type="molecule type" value="Genomic_DNA"/>
</dbReference>
<dbReference type="GO" id="GO:0005694">
    <property type="term" value="C:chromosome"/>
    <property type="evidence" value="ECO:0007669"/>
    <property type="project" value="InterPro"/>
</dbReference>
<dbReference type="SMART" id="SM00968">
    <property type="entry name" value="SMC_hinge"/>
    <property type="match status" value="1"/>
</dbReference>
<gene>
    <name evidence="5" type="ORF">AAJ76_400088984</name>
</gene>
<dbReference type="Pfam" id="PF02463">
    <property type="entry name" value="SMC_N"/>
    <property type="match status" value="1"/>
</dbReference>
<evidence type="ECO:0000256" key="3">
    <source>
        <dbReference type="SAM" id="Coils"/>
    </source>
</evidence>
<protein>
    <submittedName>
        <fullName evidence="5">Nuclear condensin complex subunit</fullName>
    </submittedName>
</protein>
<dbReference type="InterPro" id="IPR003395">
    <property type="entry name" value="RecF/RecN/SMC_N"/>
</dbReference>
<organism evidence="5 6">
    <name type="scientific">Vairimorpha ceranae</name>
    <dbReference type="NCBI Taxonomy" id="40302"/>
    <lineage>
        <taxon>Eukaryota</taxon>
        <taxon>Fungi</taxon>
        <taxon>Fungi incertae sedis</taxon>
        <taxon>Microsporidia</taxon>
        <taxon>Nosematidae</taxon>
        <taxon>Vairimorpha</taxon>
    </lineage>
</organism>
<dbReference type="GO" id="GO:0016887">
    <property type="term" value="F:ATP hydrolysis activity"/>
    <property type="evidence" value="ECO:0007669"/>
    <property type="project" value="InterPro"/>
</dbReference>
<dbReference type="Pfam" id="PF06470">
    <property type="entry name" value="SMC_hinge"/>
    <property type="match status" value="1"/>
</dbReference>
<evidence type="ECO:0000259" key="4">
    <source>
        <dbReference type="SMART" id="SM00968"/>
    </source>
</evidence>
<dbReference type="GO" id="GO:0005634">
    <property type="term" value="C:nucleus"/>
    <property type="evidence" value="ECO:0007669"/>
    <property type="project" value="UniProtKB-SubCell"/>
</dbReference>
<sequence>MRLILESITMKNFKSYKGKHHIPNIDKFFTAIVGPNGSGKSNIIDSILFVLGFRAKKMRHTSLTDLIYNDGKKEEMCYVELAFNKFKIRREVYANKSTKYFYNDKEITNNDLTKLMMEENVDMEHNRFLILQGEIESIAMLKPKEGLLEFLEDIIGTTKYKLEIDALTNEAKTMEEENITIQNNMKFIKTEYDHINELKKQNEDNLLNRIKYNEYLKELKNLNIEFIKRSLHKKEEAKKDVITKIDEIKNLNLENKELLKSLETEQNSIRKLLNDKEEMYLEIKKRYKSLERANLVSKELKNKLEKEIKNLRNDYNNLKAKVEMKNKENNILSKELKENILELKGLTDKQNDLKNKLLKEEKIVNEKCKNDLEKMKKTQELLSDLIYKKSEQNQRNVKFNLEVNSLKDRMQELRKEIDELKAKLKNCENVKHLDKLQLEKDLKEIESDIQKTQYELQKRKTRYSEVYKREETIKKEKEILKYFKDVSGVIGRLSDIGKVDPKYELALKTSCTRLNNIVVDTTQTAEMCIDIIKNNNLQRSTFIILDRIQEINKLEELSLPYMFDLVECEPKYKKCFYFSLTDTLLAEDLEKASEYAFGKTRKRVVTLDGKLIEKSGIMTGGKYHEKVKRYEDIEKALEKMTKLRDLKINDLQKICEYENQVNIKSLLKEKEIAYKKIQNKLKEIQSKIFEEGYESDINSLKNEISKYKSKIEKFYDSTLRGELQIVNEKIEILEERNHQINILLAEKMVSYENIESDLNIKNEKLCEIKIIDLSSLKSHLDNEEKCYNEVLKNFNEIKENLSTLKKKMGAEYHLEIDLNNQLDDLNESIIDLVKNLEDEETHLKNIFEDIFNDNKVINSSYECDNTKTDLSSLTDLDITDFQKKIQKKLKKMDEQNGRPDINLKIFEEYKKIKISYEKVNEQYELQMSKYEDKKNQIDHYCKSRHDEFISGLSKVNLYLKEIYKKLTYGGNAELELVDYLDPFSDGIRLAVMPPKKCWKNVSNLSGGEKTLSSLSLIFALHKFKPSPFYVMDEIDAALDFRNVSIISQYIKEMAKTSQFIVISLRNDMFEISKSILGVYKTNNMSKFLMINVDEIKKKIANK</sequence>
<dbReference type="InterPro" id="IPR027417">
    <property type="entry name" value="P-loop_NTPase"/>
</dbReference>
<feature type="coiled-coil region" evidence="3">
    <location>
        <begin position="157"/>
        <end position="191"/>
    </location>
</feature>
<evidence type="ECO:0000313" key="6">
    <source>
        <dbReference type="Proteomes" id="UP000034350"/>
    </source>
</evidence>
<dbReference type="GO" id="GO:0051276">
    <property type="term" value="P:chromosome organization"/>
    <property type="evidence" value="ECO:0007669"/>
    <property type="project" value="InterPro"/>
</dbReference>
<feature type="coiled-coil region" evidence="3">
    <location>
        <begin position="663"/>
        <end position="743"/>
    </location>
</feature>
<dbReference type="Gene3D" id="1.20.1060.20">
    <property type="match status" value="1"/>
</dbReference>
<dbReference type="VEuPathDB" id="MicrosporidiaDB:NCER_101559"/>
<dbReference type="Proteomes" id="UP000034350">
    <property type="component" value="Unassembled WGS sequence"/>
</dbReference>
<dbReference type="SUPFAM" id="SSF75553">
    <property type="entry name" value="Smc hinge domain"/>
    <property type="match status" value="1"/>
</dbReference>
<dbReference type="InterPro" id="IPR024704">
    <property type="entry name" value="SMC"/>
</dbReference>
<dbReference type="Gene3D" id="3.40.50.300">
    <property type="entry name" value="P-loop containing nucleotide triphosphate hydrolases"/>
    <property type="match status" value="2"/>
</dbReference>
<feature type="coiled-coil region" evidence="3">
    <location>
        <begin position="234"/>
        <end position="462"/>
    </location>
</feature>
<accession>A0A0F9WIF6</accession>
<dbReference type="VEuPathDB" id="MicrosporidiaDB:G9O61_00g007030"/>
<dbReference type="RefSeq" id="XP_024332082.1">
    <property type="nucleotide sequence ID" value="XM_024475561.1"/>
</dbReference>
<dbReference type="PIRSF" id="PIRSF005719">
    <property type="entry name" value="SMC"/>
    <property type="match status" value="1"/>
</dbReference>
<dbReference type="SMR" id="A0A0F9WIF6"/>
<dbReference type="Gene3D" id="3.30.70.1620">
    <property type="match status" value="1"/>
</dbReference>